<dbReference type="InterPro" id="IPR028067">
    <property type="entry name" value="IL-32"/>
</dbReference>
<dbReference type="Pfam" id="PF15225">
    <property type="entry name" value="IL32"/>
    <property type="match status" value="1"/>
</dbReference>
<reference evidence="1" key="1">
    <citation type="submission" date="2025-05" db="UniProtKB">
        <authorList>
            <consortium name="Ensembl"/>
        </authorList>
    </citation>
    <scope>IDENTIFICATION</scope>
</reference>
<name>A0A8D1KSA1_PIG</name>
<dbReference type="PANTHER" id="PTHR48490">
    <property type="entry name" value="INTERLEUKIN-32"/>
    <property type="match status" value="1"/>
</dbReference>
<evidence type="ECO:0000313" key="1">
    <source>
        <dbReference type="Ensembl" id="ENSSSCP00045009206.1"/>
    </source>
</evidence>
<dbReference type="Proteomes" id="UP000694724">
    <property type="component" value="Unplaced"/>
</dbReference>
<proteinExistence type="predicted"/>
<accession>A0A8D1KSA1</accession>
<protein>
    <submittedName>
        <fullName evidence="1">Uncharacterized protein</fullName>
    </submittedName>
</protein>
<dbReference type="Proteomes" id="UP000694728">
    <property type="component" value="Unplaced"/>
</dbReference>
<sequence length="96" mass="11090">VRWLFEEMLKRLQQRWRGALAWVQERAAACFRGLCRALEAFWSLVQSFCSSMGHAFGSVIQVRSLPLLSGLTIRRCCELWCKLQTWLGSRVAVSLE</sequence>
<dbReference type="AlphaFoldDB" id="A0A8D1KSA1"/>
<organism evidence="1 2">
    <name type="scientific">Sus scrofa</name>
    <name type="common">Pig</name>
    <dbReference type="NCBI Taxonomy" id="9823"/>
    <lineage>
        <taxon>Eukaryota</taxon>
        <taxon>Metazoa</taxon>
        <taxon>Chordata</taxon>
        <taxon>Craniata</taxon>
        <taxon>Vertebrata</taxon>
        <taxon>Euteleostomi</taxon>
        <taxon>Mammalia</taxon>
        <taxon>Eutheria</taxon>
        <taxon>Laurasiatheria</taxon>
        <taxon>Artiodactyla</taxon>
        <taxon>Suina</taxon>
        <taxon>Suidae</taxon>
        <taxon>Sus</taxon>
    </lineage>
</organism>
<evidence type="ECO:0000313" key="2">
    <source>
        <dbReference type="Proteomes" id="UP000694728"/>
    </source>
</evidence>
<dbReference type="Ensembl" id="ENSSSCT00045013349.1">
    <property type="protein sequence ID" value="ENSSSCP00045009206.1"/>
    <property type="gene ID" value="ENSSSCG00045007960.1"/>
</dbReference>
<dbReference type="PANTHER" id="PTHR48490:SF1">
    <property type="entry name" value="INTERLEUKIN-32"/>
    <property type="match status" value="1"/>
</dbReference>
<dbReference type="GO" id="GO:0006955">
    <property type="term" value="P:immune response"/>
    <property type="evidence" value="ECO:0007669"/>
    <property type="project" value="InterPro"/>
</dbReference>
<dbReference type="Ensembl" id="ENSSSCT00055041565.1">
    <property type="protein sequence ID" value="ENSSSCP00055033092.1"/>
    <property type="gene ID" value="ENSSSCG00055021160.1"/>
</dbReference>